<dbReference type="PANTHER" id="PTHR10501">
    <property type="entry name" value="U1 SMALL NUCLEAR RIBONUCLEOPROTEIN A/U2 SMALL NUCLEAR RIBONUCLEOPROTEIN B"/>
    <property type="match status" value="1"/>
</dbReference>
<evidence type="ECO:0000313" key="5">
    <source>
        <dbReference type="Proteomes" id="UP000001307"/>
    </source>
</evidence>
<dbReference type="AlphaFoldDB" id="E4XP34"/>
<feature type="domain" description="RRM" evidence="3">
    <location>
        <begin position="88"/>
        <end position="161"/>
    </location>
</feature>
<dbReference type="FunFam" id="3.30.70.330:FF:000029">
    <property type="entry name" value="U2 small nuclear ribonucleoprotein B"/>
    <property type="match status" value="1"/>
</dbReference>
<evidence type="ECO:0000313" key="4">
    <source>
        <dbReference type="EMBL" id="CBY11622.1"/>
    </source>
</evidence>
<evidence type="ECO:0000256" key="1">
    <source>
        <dbReference type="ARBA" id="ARBA00022884"/>
    </source>
</evidence>
<dbReference type="SUPFAM" id="SSF54928">
    <property type="entry name" value="RNA-binding domain, RBD"/>
    <property type="match status" value="2"/>
</dbReference>
<feature type="domain" description="RRM" evidence="3">
    <location>
        <begin position="1"/>
        <end position="46"/>
    </location>
</feature>
<dbReference type="GO" id="GO:0003723">
    <property type="term" value="F:RNA binding"/>
    <property type="evidence" value="ECO:0007669"/>
    <property type="project" value="UniProtKB-UniRule"/>
</dbReference>
<sequence>MVSKAPKMRGQAFITFKDISDAANAMKRMQGFPFYEKAMNIAYSRRESHVITQAKKYVPAKDERTLAKETNAKVAAKKKTSDEEEPAATIYVENLPDEANESMLNLLFSQFPGFKKSRPVPSGGKAFVEFADAGAATSAKDALQGFKVTPERPIKLTFSKK</sequence>
<dbReference type="Gene3D" id="3.30.70.330">
    <property type="match status" value="2"/>
</dbReference>
<protein>
    <recommendedName>
        <fullName evidence="3">RRM domain-containing protein</fullName>
    </recommendedName>
</protein>
<keyword evidence="1 2" id="KW-0694">RNA-binding</keyword>
<dbReference type="FunCoup" id="E4XP34">
    <property type="interactions" value="774"/>
</dbReference>
<keyword evidence="5" id="KW-1185">Reference proteome</keyword>
<evidence type="ECO:0000259" key="3">
    <source>
        <dbReference type="PROSITE" id="PS50102"/>
    </source>
</evidence>
<evidence type="ECO:0000256" key="2">
    <source>
        <dbReference type="PROSITE-ProRule" id="PRU00176"/>
    </source>
</evidence>
<accession>E4XP34</accession>
<dbReference type="InterPro" id="IPR000504">
    <property type="entry name" value="RRM_dom"/>
</dbReference>
<name>E4XP34_OIKDI</name>
<dbReference type="Proteomes" id="UP000001307">
    <property type="component" value="Unassembled WGS sequence"/>
</dbReference>
<dbReference type="InParanoid" id="E4XP34"/>
<dbReference type="CDD" id="cd12247">
    <property type="entry name" value="RRM2_U1A_like"/>
    <property type="match status" value="1"/>
</dbReference>
<proteinExistence type="predicted"/>
<reference evidence="4" key="1">
    <citation type="journal article" date="2010" name="Science">
        <title>Plasticity of animal genome architecture unmasked by rapid evolution of a pelagic tunicate.</title>
        <authorList>
            <person name="Denoeud F."/>
            <person name="Henriet S."/>
            <person name="Mungpakdee S."/>
            <person name="Aury J.M."/>
            <person name="Da Silva C."/>
            <person name="Brinkmann H."/>
            <person name="Mikhaleva J."/>
            <person name="Olsen L.C."/>
            <person name="Jubin C."/>
            <person name="Canestro C."/>
            <person name="Bouquet J.M."/>
            <person name="Danks G."/>
            <person name="Poulain J."/>
            <person name="Campsteijn C."/>
            <person name="Adamski M."/>
            <person name="Cross I."/>
            <person name="Yadetie F."/>
            <person name="Muffato M."/>
            <person name="Louis A."/>
            <person name="Butcher S."/>
            <person name="Tsagkogeorga G."/>
            <person name="Konrad A."/>
            <person name="Singh S."/>
            <person name="Jensen M.F."/>
            <person name="Cong E.H."/>
            <person name="Eikeseth-Otteraa H."/>
            <person name="Noel B."/>
            <person name="Anthouard V."/>
            <person name="Porcel B.M."/>
            <person name="Kachouri-Lafond R."/>
            <person name="Nishino A."/>
            <person name="Ugolini M."/>
            <person name="Chourrout P."/>
            <person name="Nishida H."/>
            <person name="Aasland R."/>
            <person name="Huzurbazar S."/>
            <person name="Westhof E."/>
            <person name="Delsuc F."/>
            <person name="Lehrach H."/>
            <person name="Reinhardt R."/>
            <person name="Weissenbach J."/>
            <person name="Roy S.W."/>
            <person name="Artiguenave F."/>
            <person name="Postlethwait J.H."/>
            <person name="Manak J.R."/>
            <person name="Thompson E.M."/>
            <person name="Jaillon O."/>
            <person name="Du Pasquier L."/>
            <person name="Boudinot P."/>
            <person name="Liberles D.A."/>
            <person name="Volff J.N."/>
            <person name="Philippe H."/>
            <person name="Lenhard B."/>
            <person name="Roest Crollius H."/>
            <person name="Wincker P."/>
            <person name="Chourrout D."/>
        </authorList>
    </citation>
    <scope>NUCLEOTIDE SEQUENCE [LARGE SCALE GENOMIC DNA]</scope>
</reference>
<organism evidence="4">
    <name type="scientific">Oikopleura dioica</name>
    <name type="common">Tunicate</name>
    <dbReference type="NCBI Taxonomy" id="34765"/>
    <lineage>
        <taxon>Eukaryota</taxon>
        <taxon>Metazoa</taxon>
        <taxon>Chordata</taxon>
        <taxon>Tunicata</taxon>
        <taxon>Appendicularia</taxon>
        <taxon>Copelata</taxon>
        <taxon>Oikopleuridae</taxon>
        <taxon>Oikopleura</taxon>
    </lineage>
</organism>
<dbReference type="SMART" id="SM00360">
    <property type="entry name" value="RRM"/>
    <property type="match status" value="1"/>
</dbReference>
<dbReference type="PROSITE" id="PS50102">
    <property type="entry name" value="RRM"/>
    <property type="match status" value="2"/>
</dbReference>
<dbReference type="InterPro" id="IPR012677">
    <property type="entry name" value="Nucleotide-bd_a/b_plait_sf"/>
</dbReference>
<dbReference type="OrthoDB" id="277802at2759"/>
<dbReference type="InterPro" id="IPR035979">
    <property type="entry name" value="RBD_domain_sf"/>
</dbReference>
<gene>
    <name evidence="4" type="ORF">GSOID_T00016794001</name>
</gene>
<dbReference type="EMBL" id="FN653089">
    <property type="protein sequence ID" value="CBY11622.1"/>
    <property type="molecule type" value="Genomic_DNA"/>
</dbReference>
<dbReference type="Pfam" id="PF00076">
    <property type="entry name" value="RRM_1"/>
    <property type="match status" value="1"/>
</dbReference>